<organism evidence="2 3">
    <name type="scientific">Lasiosphaeria ovina</name>
    <dbReference type="NCBI Taxonomy" id="92902"/>
    <lineage>
        <taxon>Eukaryota</taxon>
        <taxon>Fungi</taxon>
        <taxon>Dikarya</taxon>
        <taxon>Ascomycota</taxon>
        <taxon>Pezizomycotina</taxon>
        <taxon>Sordariomycetes</taxon>
        <taxon>Sordariomycetidae</taxon>
        <taxon>Sordariales</taxon>
        <taxon>Lasiosphaeriaceae</taxon>
        <taxon>Lasiosphaeria</taxon>
    </lineage>
</organism>
<gene>
    <name evidence="2" type="ORF">B0T24DRAFT_589111</name>
</gene>
<feature type="compositionally biased region" description="Polar residues" evidence="1">
    <location>
        <begin position="40"/>
        <end position="56"/>
    </location>
</feature>
<name>A0AAE0NN40_9PEZI</name>
<evidence type="ECO:0000313" key="2">
    <source>
        <dbReference type="EMBL" id="KAK3384566.1"/>
    </source>
</evidence>
<evidence type="ECO:0000313" key="3">
    <source>
        <dbReference type="Proteomes" id="UP001287356"/>
    </source>
</evidence>
<comment type="caution">
    <text evidence="2">The sequence shown here is derived from an EMBL/GenBank/DDBJ whole genome shotgun (WGS) entry which is preliminary data.</text>
</comment>
<accession>A0AAE0NN40</accession>
<dbReference type="EMBL" id="JAULSN010000001">
    <property type="protein sequence ID" value="KAK3384566.1"/>
    <property type="molecule type" value="Genomic_DNA"/>
</dbReference>
<feature type="region of interest" description="Disordered" evidence="1">
    <location>
        <begin position="135"/>
        <end position="170"/>
    </location>
</feature>
<feature type="compositionally biased region" description="Low complexity" evidence="1">
    <location>
        <begin position="29"/>
        <end position="39"/>
    </location>
</feature>
<proteinExistence type="predicted"/>
<protein>
    <submittedName>
        <fullName evidence="2">Uncharacterized protein</fullName>
    </submittedName>
</protein>
<dbReference type="AlphaFoldDB" id="A0AAE0NN40"/>
<reference evidence="2" key="1">
    <citation type="journal article" date="2023" name="Mol. Phylogenet. Evol.">
        <title>Genome-scale phylogeny and comparative genomics of the fungal order Sordariales.</title>
        <authorList>
            <person name="Hensen N."/>
            <person name="Bonometti L."/>
            <person name="Westerberg I."/>
            <person name="Brannstrom I.O."/>
            <person name="Guillou S."/>
            <person name="Cros-Aarteil S."/>
            <person name="Calhoun S."/>
            <person name="Haridas S."/>
            <person name="Kuo A."/>
            <person name="Mondo S."/>
            <person name="Pangilinan J."/>
            <person name="Riley R."/>
            <person name="LaButti K."/>
            <person name="Andreopoulos B."/>
            <person name="Lipzen A."/>
            <person name="Chen C."/>
            <person name="Yan M."/>
            <person name="Daum C."/>
            <person name="Ng V."/>
            <person name="Clum A."/>
            <person name="Steindorff A."/>
            <person name="Ohm R.A."/>
            <person name="Martin F."/>
            <person name="Silar P."/>
            <person name="Natvig D.O."/>
            <person name="Lalanne C."/>
            <person name="Gautier V."/>
            <person name="Ament-Velasquez S.L."/>
            <person name="Kruys A."/>
            <person name="Hutchinson M.I."/>
            <person name="Powell A.J."/>
            <person name="Barry K."/>
            <person name="Miller A.N."/>
            <person name="Grigoriev I.V."/>
            <person name="Debuchy R."/>
            <person name="Gladieux P."/>
            <person name="Hiltunen Thoren M."/>
            <person name="Johannesson H."/>
        </authorList>
    </citation>
    <scope>NUCLEOTIDE SEQUENCE</scope>
    <source>
        <strain evidence="2">CBS 958.72</strain>
    </source>
</reference>
<evidence type="ECO:0000256" key="1">
    <source>
        <dbReference type="SAM" id="MobiDB-lite"/>
    </source>
</evidence>
<feature type="compositionally biased region" description="Polar residues" evidence="1">
    <location>
        <begin position="140"/>
        <end position="150"/>
    </location>
</feature>
<feature type="region of interest" description="Disordered" evidence="1">
    <location>
        <begin position="1"/>
        <end position="79"/>
    </location>
</feature>
<keyword evidence="3" id="KW-1185">Reference proteome</keyword>
<sequence length="258" mass="28140">MAPYTTRKPTTKKVPEPQYILPSGDYTATQQQTSSFFSSLSNAGSQASRTKPTPSSYDAGDPMDYEGWTPDPMTMDDRMDVDPVVPEAKQPYNFNILGAAKSSAQPFGSDSFGTAAVAAARDVAGAAVPAPVPMEIDSVQVPTGSGNPTGSRKRKDKKTGRDWSLKAQRRRRDEYEAKTLRKKAMELLAVNKVKFSGRQLNPADVAEKLAFLSQINFSNNMAKNSSNVLTLSQEGKVRKVVYTVRRGDASDSIEVIYN</sequence>
<reference evidence="2" key="2">
    <citation type="submission" date="2023-06" db="EMBL/GenBank/DDBJ databases">
        <authorList>
            <consortium name="Lawrence Berkeley National Laboratory"/>
            <person name="Haridas S."/>
            <person name="Hensen N."/>
            <person name="Bonometti L."/>
            <person name="Westerberg I."/>
            <person name="Brannstrom I.O."/>
            <person name="Guillou S."/>
            <person name="Cros-Aarteil S."/>
            <person name="Calhoun S."/>
            <person name="Kuo A."/>
            <person name="Mondo S."/>
            <person name="Pangilinan J."/>
            <person name="Riley R."/>
            <person name="Labutti K."/>
            <person name="Andreopoulos B."/>
            <person name="Lipzen A."/>
            <person name="Chen C."/>
            <person name="Yanf M."/>
            <person name="Daum C."/>
            <person name="Ng V."/>
            <person name="Clum A."/>
            <person name="Steindorff A."/>
            <person name="Ohm R."/>
            <person name="Martin F."/>
            <person name="Silar P."/>
            <person name="Natvig D."/>
            <person name="Lalanne C."/>
            <person name="Gautier V."/>
            <person name="Ament-Velasquez S.L."/>
            <person name="Kruys A."/>
            <person name="Hutchinson M.I."/>
            <person name="Powell A.J."/>
            <person name="Barry K."/>
            <person name="Miller A.N."/>
            <person name="Grigoriev I.V."/>
            <person name="Debuchy R."/>
            <person name="Gladieux P."/>
            <person name="Thoren M.H."/>
            <person name="Johannesson H."/>
        </authorList>
    </citation>
    <scope>NUCLEOTIDE SEQUENCE</scope>
    <source>
        <strain evidence="2">CBS 958.72</strain>
    </source>
</reference>
<dbReference type="Proteomes" id="UP001287356">
    <property type="component" value="Unassembled WGS sequence"/>
</dbReference>